<evidence type="ECO:0000313" key="2">
    <source>
        <dbReference type="Proteomes" id="UP000827092"/>
    </source>
</evidence>
<evidence type="ECO:0000313" key="1">
    <source>
        <dbReference type="EMBL" id="KAG8176211.1"/>
    </source>
</evidence>
<dbReference type="AlphaFoldDB" id="A0AAV6TWW9"/>
<dbReference type="EMBL" id="JAFNEN010000909">
    <property type="protein sequence ID" value="KAG8176211.1"/>
    <property type="molecule type" value="Genomic_DNA"/>
</dbReference>
<proteinExistence type="predicted"/>
<sequence length="185" mass="21160">MSEALGCLGVASIDENLSITKDKISQLIRNTRLDTIKEYLKDIGITKIETDITKDLFKDSVLAEQIEVTSQNNPEVNDDLAADPDFDENGHNNFDRTDETYRTFLEDIKSIQSRYDNLNKQDAWAIDKALWVLASTEQQRNRIFGELKNYRTKKLKINLDVIEENNKFKIKVETIARITSGNGAD</sequence>
<keyword evidence="2" id="KW-1185">Reference proteome</keyword>
<dbReference type="Proteomes" id="UP000827092">
    <property type="component" value="Unassembled WGS sequence"/>
</dbReference>
<protein>
    <submittedName>
        <fullName evidence="1">Uncharacterized protein</fullName>
    </submittedName>
</protein>
<comment type="caution">
    <text evidence="1">The sequence shown here is derived from an EMBL/GenBank/DDBJ whole genome shotgun (WGS) entry which is preliminary data.</text>
</comment>
<organism evidence="1 2">
    <name type="scientific">Oedothorax gibbosus</name>
    <dbReference type="NCBI Taxonomy" id="931172"/>
    <lineage>
        <taxon>Eukaryota</taxon>
        <taxon>Metazoa</taxon>
        <taxon>Ecdysozoa</taxon>
        <taxon>Arthropoda</taxon>
        <taxon>Chelicerata</taxon>
        <taxon>Arachnida</taxon>
        <taxon>Araneae</taxon>
        <taxon>Araneomorphae</taxon>
        <taxon>Entelegynae</taxon>
        <taxon>Araneoidea</taxon>
        <taxon>Linyphiidae</taxon>
        <taxon>Erigoninae</taxon>
        <taxon>Oedothorax</taxon>
    </lineage>
</organism>
<name>A0AAV6TWW9_9ARAC</name>
<reference evidence="1 2" key="1">
    <citation type="journal article" date="2022" name="Nat. Ecol. Evol.">
        <title>A masculinizing supergene underlies an exaggerated male reproductive morph in a spider.</title>
        <authorList>
            <person name="Hendrickx F."/>
            <person name="De Corte Z."/>
            <person name="Sonet G."/>
            <person name="Van Belleghem S.M."/>
            <person name="Kostlbacher S."/>
            <person name="Vangestel C."/>
        </authorList>
    </citation>
    <scope>NUCLEOTIDE SEQUENCE [LARGE SCALE GENOMIC DNA]</scope>
    <source>
        <strain evidence="1">W744_W776</strain>
    </source>
</reference>
<gene>
    <name evidence="1" type="ORF">JTE90_012213</name>
</gene>
<accession>A0AAV6TWW9</accession>